<comment type="caution">
    <text evidence="2">The sequence shown here is derived from an EMBL/GenBank/DDBJ whole genome shotgun (WGS) entry which is preliminary data.</text>
</comment>
<sequence>MTIHDCHLNPYAARRILWAGDRAHIPLQPLCCTYSQAADLIGDNITNVLQGATGHPPHDPFYKIKQNWNRSGLSDLKNIIKSPWLKGKTEQDLLDLYFSYFNIMIFGGALNTLRCTMKLEEPNAEQKARFVLGTTVDKRTEKDTTRHNIRCHISVFVRHPAPKNEAESVTLLKNYLGTLLHEMIHAFFSIYVCKCNAACRRKALDLEESGVTGHGTPWLRAARSIERFVRQGLRMDIRLGREEALGLELIVGDKEIWYVDLEDMGMDRDTVNREMDWFAGFIDELEERKRIERESDARLEKLEKERLLREWKEKQKKEKLERERPAKEAKEKKYIKDVRVAILKDLRKKSRRGNWKVFKRIARPVRRHIAQPTLGPDDATLAQAAAFPLPPSPPPSEPPSPPRSPPPPPPPPLPAPTLQPTIRLPPAAALALPPLHHNLHHLDHDLHHRLLPSRLLPTHHAPTSSSTGAPTPQTTPNHTHPAHPQPLHNHLPKTPIPP</sequence>
<evidence type="ECO:0000313" key="2">
    <source>
        <dbReference type="EMBL" id="CAD6442256.1"/>
    </source>
</evidence>
<accession>A0A8H2ZMW0</accession>
<dbReference type="OrthoDB" id="5236983at2759"/>
<proteinExistence type="predicted"/>
<keyword evidence="3" id="KW-1185">Reference proteome</keyword>
<evidence type="ECO:0000313" key="3">
    <source>
        <dbReference type="Proteomes" id="UP000624404"/>
    </source>
</evidence>
<dbReference type="EMBL" id="CAJHIA010000007">
    <property type="protein sequence ID" value="CAD6442256.1"/>
    <property type="molecule type" value="Genomic_DNA"/>
</dbReference>
<feature type="compositionally biased region" description="Low complexity" evidence="1">
    <location>
        <begin position="469"/>
        <end position="479"/>
    </location>
</feature>
<evidence type="ECO:0000256" key="1">
    <source>
        <dbReference type="SAM" id="MobiDB-lite"/>
    </source>
</evidence>
<feature type="compositionally biased region" description="Pro residues" evidence="1">
    <location>
        <begin position="388"/>
        <end position="417"/>
    </location>
</feature>
<feature type="region of interest" description="Disordered" evidence="1">
    <location>
        <begin position="385"/>
        <end position="420"/>
    </location>
</feature>
<dbReference type="Proteomes" id="UP000624404">
    <property type="component" value="Unassembled WGS sequence"/>
</dbReference>
<reference evidence="2" key="1">
    <citation type="submission" date="2020-10" db="EMBL/GenBank/DDBJ databases">
        <authorList>
            <person name="Kusch S."/>
        </authorList>
    </citation>
    <scope>NUCLEOTIDE SEQUENCE</scope>
    <source>
        <strain evidence="2">SwB9</strain>
    </source>
</reference>
<feature type="region of interest" description="Disordered" evidence="1">
    <location>
        <begin position="456"/>
        <end position="498"/>
    </location>
</feature>
<organism evidence="2 3">
    <name type="scientific">Sclerotinia trifoliorum</name>
    <dbReference type="NCBI Taxonomy" id="28548"/>
    <lineage>
        <taxon>Eukaryota</taxon>
        <taxon>Fungi</taxon>
        <taxon>Dikarya</taxon>
        <taxon>Ascomycota</taxon>
        <taxon>Pezizomycotina</taxon>
        <taxon>Leotiomycetes</taxon>
        <taxon>Helotiales</taxon>
        <taxon>Sclerotiniaceae</taxon>
        <taxon>Sclerotinia</taxon>
    </lineage>
</organism>
<protein>
    <submittedName>
        <fullName evidence="2">1ecf7537-e412-45ee-ba16-503bac678daa</fullName>
    </submittedName>
</protein>
<name>A0A8H2ZMW0_9HELO</name>
<dbReference type="AlphaFoldDB" id="A0A8H2ZMW0"/>
<gene>
    <name evidence="2" type="ORF">SCLTRI_LOCUS2048</name>
</gene>